<evidence type="ECO:0000256" key="3">
    <source>
        <dbReference type="RuleBase" id="RU003466"/>
    </source>
</evidence>
<dbReference type="InterPro" id="IPR000308">
    <property type="entry name" value="14-3-3"/>
</dbReference>
<organism evidence="6 7">
    <name type="scientific">Iris pallida</name>
    <name type="common">Sweet iris</name>
    <dbReference type="NCBI Taxonomy" id="29817"/>
    <lineage>
        <taxon>Eukaryota</taxon>
        <taxon>Viridiplantae</taxon>
        <taxon>Streptophyta</taxon>
        <taxon>Embryophyta</taxon>
        <taxon>Tracheophyta</taxon>
        <taxon>Spermatophyta</taxon>
        <taxon>Magnoliopsida</taxon>
        <taxon>Liliopsida</taxon>
        <taxon>Asparagales</taxon>
        <taxon>Iridaceae</taxon>
        <taxon>Iridoideae</taxon>
        <taxon>Irideae</taxon>
        <taxon>Iris</taxon>
    </lineage>
</organism>
<keyword evidence="7" id="KW-1185">Reference proteome</keyword>
<gene>
    <name evidence="6" type="ORF">M6B38_272755</name>
</gene>
<name>A0AAX6I8W4_IRIPA</name>
<reference evidence="6" key="1">
    <citation type="journal article" date="2023" name="GigaByte">
        <title>Genome assembly of the bearded iris, Iris pallida Lam.</title>
        <authorList>
            <person name="Bruccoleri R.E."/>
            <person name="Oakeley E.J."/>
            <person name="Faust A.M.E."/>
            <person name="Altorfer M."/>
            <person name="Dessus-Babus S."/>
            <person name="Burckhardt D."/>
            <person name="Oertli M."/>
            <person name="Naumann U."/>
            <person name="Petersen F."/>
            <person name="Wong J."/>
        </authorList>
    </citation>
    <scope>NUCLEOTIDE SEQUENCE</scope>
    <source>
        <strain evidence="6">GSM-AAB239-AS_SAM_17_03QT</strain>
    </source>
</reference>
<dbReference type="InterPro" id="IPR036815">
    <property type="entry name" value="14-3-3_dom_sf"/>
</dbReference>
<dbReference type="SMART" id="SM00101">
    <property type="entry name" value="14_3_3"/>
    <property type="match status" value="1"/>
</dbReference>
<evidence type="ECO:0000256" key="1">
    <source>
        <dbReference type="ARBA" id="ARBA00006141"/>
    </source>
</evidence>
<feature type="region of interest" description="Disordered" evidence="4">
    <location>
        <begin position="238"/>
        <end position="262"/>
    </location>
</feature>
<feature type="compositionally biased region" description="Basic and acidic residues" evidence="4">
    <location>
        <begin position="248"/>
        <end position="262"/>
    </location>
</feature>
<accession>A0AAX6I8W4</accession>
<dbReference type="Pfam" id="PF00244">
    <property type="entry name" value="14-3-3"/>
    <property type="match status" value="1"/>
</dbReference>
<dbReference type="Proteomes" id="UP001140949">
    <property type="component" value="Unassembled WGS sequence"/>
</dbReference>
<reference evidence="6" key="2">
    <citation type="submission" date="2023-04" db="EMBL/GenBank/DDBJ databases">
        <authorList>
            <person name="Bruccoleri R.E."/>
            <person name="Oakeley E.J."/>
            <person name="Faust A.-M."/>
            <person name="Dessus-Babus S."/>
            <person name="Altorfer M."/>
            <person name="Burckhardt D."/>
            <person name="Oertli M."/>
            <person name="Naumann U."/>
            <person name="Petersen F."/>
            <person name="Wong J."/>
        </authorList>
    </citation>
    <scope>NUCLEOTIDE SEQUENCE</scope>
    <source>
        <strain evidence="6">GSM-AAB239-AS_SAM_17_03QT</strain>
        <tissue evidence="6">Leaf</tissue>
    </source>
</reference>
<dbReference type="PROSITE" id="PS00796">
    <property type="entry name" value="1433_1"/>
    <property type="match status" value="1"/>
</dbReference>
<evidence type="ECO:0000313" key="6">
    <source>
        <dbReference type="EMBL" id="KAJ6848875.1"/>
    </source>
</evidence>
<dbReference type="InterPro" id="IPR023410">
    <property type="entry name" value="14-3-3_domain"/>
</dbReference>
<dbReference type="SUPFAM" id="SSF48445">
    <property type="entry name" value="14-3-3 protein"/>
    <property type="match status" value="1"/>
</dbReference>
<dbReference type="InterPro" id="IPR023409">
    <property type="entry name" value="14-3-3_CS"/>
</dbReference>
<feature type="site" description="Interaction with phosphoserine on interacting protein" evidence="2">
    <location>
        <position position="136"/>
    </location>
</feature>
<dbReference type="PROSITE" id="PS00797">
    <property type="entry name" value="1433_2"/>
    <property type="match status" value="1"/>
</dbReference>
<dbReference type="PRINTS" id="PR00305">
    <property type="entry name" value="1433ZETA"/>
</dbReference>
<dbReference type="EMBL" id="JANAVB010004399">
    <property type="protein sequence ID" value="KAJ6848875.1"/>
    <property type="molecule type" value="Genomic_DNA"/>
</dbReference>
<dbReference type="AlphaFoldDB" id="A0AAX6I8W4"/>
<dbReference type="FunFam" id="1.20.190.20:FF:000002">
    <property type="entry name" value="14-3-3 protein epsilon"/>
    <property type="match status" value="1"/>
</dbReference>
<feature type="domain" description="14-3-3" evidence="5">
    <location>
        <begin position="8"/>
        <end position="252"/>
    </location>
</feature>
<dbReference type="Gene3D" id="1.20.190.20">
    <property type="entry name" value="14-3-3 domain"/>
    <property type="match status" value="1"/>
</dbReference>
<sequence length="262" mass="29625">MSSDNSSREETVYMAKLAEQAERYEEMVEFMEKLAKTVDVEELTVEERNLLSVAYKNVIGARRASWRIISSIEQKEESRGNEDHVNKIKEYRGKIEIELGKICDGILKLLETHLIPSSTSAESKVFYLKMKGDYYRYLAEFHSGAERKEAADSTLVAYKSAQEIALADLTPTHPIRLGLALNFSVFYYEILNSPDLACKLAKQAFDEAISELDSPGEDSYKDSTLIMQLLRDNLTLWTSDTQEENAGDEIKEAPKPESGEGN</sequence>
<dbReference type="PANTHER" id="PTHR18860">
    <property type="entry name" value="14-3-3 PROTEIN"/>
    <property type="match status" value="1"/>
</dbReference>
<evidence type="ECO:0000259" key="5">
    <source>
        <dbReference type="SMART" id="SM00101"/>
    </source>
</evidence>
<feature type="site" description="Interaction with phosphoserine on interacting protein" evidence="2">
    <location>
        <position position="63"/>
    </location>
</feature>
<evidence type="ECO:0000256" key="4">
    <source>
        <dbReference type="SAM" id="MobiDB-lite"/>
    </source>
</evidence>
<comment type="caution">
    <text evidence="6">The sequence shown here is derived from an EMBL/GenBank/DDBJ whole genome shotgun (WGS) entry which is preliminary data.</text>
</comment>
<proteinExistence type="inferred from homology"/>
<dbReference type="PIRSF" id="PIRSF000868">
    <property type="entry name" value="14-3-3"/>
    <property type="match status" value="1"/>
</dbReference>
<evidence type="ECO:0000313" key="7">
    <source>
        <dbReference type="Proteomes" id="UP001140949"/>
    </source>
</evidence>
<evidence type="ECO:0000256" key="2">
    <source>
        <dbReference type="PIRSR" id="PIRSR000868-1"/>
    </source>
</evidence>
<protein>
    <submittedName>
        <fullName evidence="6">14-3-3-like protein</fullName>
    </submittedName>
</protein>
<comment type="similarity">
    <text evidence="1 3">Belongs to the 14-3-3 family.</text>
</comment>